<dbReference type="Proteomes" id="UP000326702">
    <property type="component" value="Chromosome"/>
</dbReference>
<evidence type="ECO:0000313" key="3">
    <source>
        <dbReference type="Proteomes" id="UP000326702"/>
    </source>
</evidence>
<dbReference type="KEGG" id="lxl:KDY119_01887"/>
<evidence type="ECO:0008006" key="4">
    <source>
        <dbReference type="Google" id="ProtNLM"/>
    </source>
</evidence>
<feature type="region of interest" description="Disordered" evidence="1">
    <location>
        <begin position="143"/>
        <end position="162"/>
    </location>
</feature>
<sequence length="366" mass="38776">MPEPEQSTAPALRQALEAHDRAAAGAALRDGPALVPHLARPDGTPQVRVFPSPAGAAGPYELCLFSSAGSLEAFLGNDPGRELSVRRRESLAPFLRRHGAALARVVVDPGGPDPMTFGVAELLALLETDPADDDPTGLFDGTGAGISPEGREALATSGRPGGSRGVGIELHLPDHWAVLDPEDPERLGEQVRELVERQTVILGDQGGPLRRDLRARLVETSLTAASAGAQVVAYLALPGTEAALGLGLTLYWHDLGPETGRQTHLRRLEEQLAATAQPADALTRTETLSGPFLRRVRHGHGSDEVGGSDLPLLLVDYWAEAPGRQSVARLSFSSPHVELRDQLLALTDKVLFATEWLMSAPADVAV</sequence>
<evidence type="ECO:0000313" key="2">
    <source>
        <dbReference type="EMBL" id="QFU98375.1"/>
    </source>
</evidence>
<dbReference type="OrthoDB" id="3268236at2"/>
<organism evidence="2 3">
    <name type="scientific">Luteimicrobium xylanilyticum</name>
    <dbReference type="NCBI Taxonomy" id="1133546"/>
    <lineage>
        <taxon>Bacteria</taxon>
        <taxon>Bacillati</taxon>
        <taxon>Actinomycetota</taxon>
        <taxon>Actinomycetes</taxon>
        <taxon>Micrococcales</taxon>
        <taxon>Luteimicrobium</taxon>
    </lineage>
</organism>
<gene>
    <name evidence="2" type="ORF">KDY119_01887</name>
</gene>
<dbReference type="RefSeq" id="WP_153022238.1">
    <property type="nucleotide sequence ID" value="NZ_BAABIH010000002.1"/>
</dbReference>
<accession>A0A5P9QD17</accession>
<proteinExistence type="predicted"/>
<dbReference type="EMBL" id="CP045529">
    <property type="protein sequence ID" value="QFU98375.1"/>
    <property type="molecule type" value="Genomic_DNA"/>
</dbReference>
<keyword evidence="3" id="KW-1185">Reference proteome</keyword>
<evidence type="ECO:0000256" key="1">
    <source>
        <dbReference type="SAM" id="MobiDB-lite"/>
    </source>
</evidence>
<reference evidence="2 3" key="1">
    <citation type="submission" date="2019-10" db="EMBL/GenBank/DDBJ databases">
        <title>Genome sequence of Luteimicrobium xylanilyticum HY-24.</title>
        <authorList>
            <person name="Kim D.Y."/>
            <person name="Park H.-Y."/>
        </authorList>
    </citation>
    <scope>NUCLEOTIDE SEQUENCE [LARGE SCALE GENOMIC DNA]</scope>
    <source>
        <strain evidence="2 3">HY-24</strain>
    </source>
</reference>
<name>A0A5P9QD17_9MICO</name>
<dbReference type="AlphaFoldDB" id="A0A5P9QD17"/>
<protein>
    <recommendedName>
        <fullName evidence="4">SseB protein N-terminal domain-containing protein</fullName>
    </recommendedName>
</protein>